<feature type="domain" description="Prepilin type IV endopeptidase peptidase" evidence="2">
    <location>
        <begin position="46"/>
        <end position="145"/>
    </location>
</feature>
<evidence type="ECO:0000313" key="3">
    <source>
        <dbReference type="EMBL" id="RGU89121.1"/>
    </source>
</evidence>
<dbReference type="Proteomes" id="UP000265489">
    <property type="component" value="Unassembled WGS sequence"/>
</dbReference>
<name>A0A395W8T2_9FIRM</name>
<dbReference type="GO" id="GO:0004190">
    <property type="term" value="F:aspartic-type endopeptidase activity"/>
    <property type="evidence" value="ECO:0007669"/>
    <property type="project" value="InterPro"/>
</dbReference>
<sequence length="182" mass="21452">MMQILYKLQIVNNKFTLSLYTESMKTLLFMFIITFLIKPIQLSTVYFILFLYFLAKKDYETMHIEKYWIFPSLLFLFFCSSYVPLLNRVCTSLAFLFVSGTIKLIKSDWIGSADVCYLAFFGFYLGIERMLVALYTSVLLGILWILYKKKHILPYISCLAMGVWIAVLKGYTIFYFLMNLFS</sequence>
<feature type="transmembrane region" description="Helical" evidence="1">
    <location>
        <begin position="152"/>
        <end position="177"/>
    </location>
</feature>
<dbReference type="AlphaFoldDB" id="A0A395W8T2"/>
<dbReference type="GO" id="GO:0016020">
    <property type="term" value="C:membrane"/>
    <property type="evidence" value="ECO:0007669"/>
    <property type="project" value="InterPro"/>
</dbReference>
<feature type="transmembrane region" description="Helical" evidence="1">
    <location>
        <begin position="117"/>
        <end position="146"/>
    </location>
</feature>
<feature type="transmembrane region" description="Helical" evidence="1">
    <location>
        <begin position="27"/>
        <end position="55"/>
    </location>
</feature>
<organism evidence="3 4">
    <name type="scientific">Holdemanella biformis</name>
    <dbReference type="NCBI Taxonomy" id="1735"/>
    <lineage>
        <taxon>Bacteria</taxon>
        <taxon>Bacillati</taxon>
        <taxon>Bacillota</taxon>
        <taxon>Erysipelotrichia</taxon>
        <taxon>Erysipelotrichales</taxon>
        <taxon>Erysipelotrichaceae</taxon>
        <taxon>Holdemanella</taxon>
    </lineage>
</organism>
<dbReference type="Pfam" id="PF01478">
    <property type="entry name" value="Peptidase_A24"/>
    <property type="match status" value="1"/>
</dbReference>
<dbReference type="RefSeq" id="WP_118325909.1">
    <property type="nucleotide sequence ID" value="NZ_JAJFOZ010000046.1"/>
</dbReference>
<gene>
    <name evidence="3" type="ORF">DWW32_12010</name>
</gene>
<feature type="transmembrane region" description="Helical" evidence="1">
    <location>
        <begin position="67"/>
        <end position="83"/>
    </location>
</feature>
<dbReference type="EMBL" id="QRYQ01000033">
    <property type="protein sequence ID" value="RGU89121.1"/>
    <property type="molecule type" value="Genomic_DNA"/>
</dbReference>
<dbReference type="InterPro" id="IPR000045">
    <property type="entry name" value="Prepilin_IV_endopep_pep"/>
</dbReference>
<accession>A0A395W8T2</accession>
<reference evidence="3 4" key="1">
    <citation type="submission" date="2018-08" db="EMBL/GenBank/DDBJ databases">
        <title>A genome reference for cultivated species of the human gut microbiota.</title>
        <authorList>
            <person name="Zou Y."/>
            <person name="Xue W."/>
            <person name="Luo G."/>
        </authorList>
    </citation>
    <scope>NUCLEOTIDE SEQUENCE [LARGE SCALE GENOMIC DNA]</scope>
    <source>
        <strain evidence="3 4">AF15-20</strain>
    </source>
</reference>
<keyword evidence="1" id="KW-1133">Transmembrane helix</keyword>
<protein>
    <recommendedName>
        <fullName evidence="2">Prepilin type IV endopeptidase peptidase domain-containing protein</fullName>
    </recommendedName>
</protein>
<evidence type="ECO:0000256" key="1">
    <source>
        <dbReference type="SAM" id="Phobius"/>
    </source>
</evidence>
<proteinExistence type="predicted"/>
<comment type="caution">
    <text evidence="3">The sequence shown here is derived from an EMBL/GenBank/DDBJ whole genome shotgun (WGS) entry which is preliminary data.</text>
</comment>
<keyword evidence="1" id="KW-0472">Membrane</keyword>
<evidence type="ECO:0000259" key="2">
    <source>
        <dbReference type="Pfam" id="PF01478"/>
    </source>
</evidence>
<evidence type="ECO:0000313" key="4">
    <source>
        <dbReference type="Proteomes" id="UP000265489"/>
    </source>
</evidence>
<keyword evidence="1" id="KW-0812">Transmembrane</keyword>